<evidence type="ECO:0000256" key="6">
    <source>
        <dbReference type="ARBA" id="ARBA00023136"/>
    </source>
</evidence>
<keyword evidence="10" id="KW-1185">Reference proteome</keyword>
<evidence type="ECO:0000256" key="4">
    <source>
        <dbReference type="ARBA" id="ARBA00022692"/>
    </source>
</evidence>
<comment type="subcellular location">
    <subcellularLocation>
        <location evidence="1">Cell membrane</location>
        <topology evidence="1">Multi-pass membrane protein</topology>
    </subcellularLocation>
</comment>
<keyword evidence="6 7" id="KW-0472">Membrane</keyword>
<dbReference type="InterPro" id="IPR036259">
    <property type="entry name" value="MFS_trans_sf"/>
</dbReference>
<feature type="domain" description="Major facilitator superfamily (MFS) profile" evidence="8">
    <location>
        <begin position="21"/>
        <end position="470"/>
    </location>
</feature>
<dbReference type="SUPFAM" id="SSF103473">
    <property type="entry name" value="MFS general substrate transporter"/>
    <property type="match status" value="2"/>
</dbReference>
<dbReference type="CDD" id="cd17504">
    <property type="entry name" value="MFS_MMR_MDR_like"/>
    <property type="match status" value="1"/>
</dbReference>
<feature type="transmembrane region" description="Helical" evidence="7">
    <location>
        <begin position="372"/>
        <end position="389"/>
    </location>
</feature>
<dbReference type="PANTHER" id="PTHR42718:SF46">
    <property type="entry name" value="BLR6921 PROTEIN"/>
    <property type="match status" value="1"/>
</dbReference>
<evidence type="ECO:0000313" key="9">
    <source>
        <dbReference type="EMBL" id="KWX26045.1"/>
    </source>
</evidence>
<dbReference type="InterPro" id="IPR020846">
    <property type="entry name" value="MFS_dom"/>
</dbReference>
<evidence type="ECO:0000256" key="3">
    <source>
        <dbReference type="ARBA" id="ARBA00022475"/>
    </source>
</evidence>
<dbReference type="EMBL" id="LGTW01000001">
    <property type="protein sequence ID" value="KWX26045.1"/>
    <property type="molecule type" value="Genomic_DNA"/>
</dbReference>
<feature type="transmembrane region" description="Helical" evidence="7">
    <location>
        <begin position="173"/>
        <end position="194"/>
    </location>
</feature>
<keyword evidence="3" id="KW-1003">Cell membrane</keyword>
<feature type="transmembrane region" description="Helical" evidence="7">
    <location>
        <begin position="88"/>
        <end position="105"/>
    </location>
</feature>
<evidence type="ECO:0000256" key="2">
    <source>
        <dbReference type="ARBA" id="ARBA00022448"/>
    </source>
</evidence>
<feature type="transmembrane region" description="Helical" evidence="7">
    <location>
        <begin position="276"/>
        <end position="295"/>
    </location>
</feature>
<comment type="caution">
    <text evidence="9">The sequence shown here is derived from an EMBL/GenBank/DDBJ whole genome shotgun (WGS) entry which is preliminary data.</text>
</comment>
<dbReference type="PATRIC" id="fig|59750.3.peg.410"/>
<feature type="transmembrane region" description="Helical" evidence="7">
    <location>
        <begin position="21"/>
        <end position="44"/>
    </location>
</feature>
<keyword evidence="2" id="KW-0813">Transport</keyword>
<keyword evidence="4 7" id="KW-0812">Transmembrane</keyword>
<sequence length="476" mass="48342">MDVIASQHAPSPQARHRPAHVLTAVSAVVVSYGLMQTMLVPTIGVLQRDLNTTTGAASWAVLSAMLLASAVITPLAGRLGDRFGKRRILLWMLAVYLAGTLGAIVAPGIGVLIACRAVQGVGLTLLPLSFAVMRDALAPERVHAGIALASGLVTGTAGLGLLVGGLVVDHGSWRWLFVIGAGLVITALAMTARWIPEGGERHPGRLDLPGMALMTAGLIATLLAITQGPTWGWRSPSVMGLFGAALVFLVAFGVVESRVAHPLVDPSLITERPLAAAHLGALLLGVNQFAVYVLVPKLAELPAAGGPGFGLSVTGAALILLPGTLLTVPASWTTPWLERRIGVRGPLVAGLAVAAIGTTLLALAHSTVWQAVLNYAIASAGWGLAMASLPRMVNAASPQAQSGSANGVNTVARTVGGAVGGQLAAALLASNTASLTGLPTSNGFSAAFLVAAGVAAAGAIAVPLPAFRSRRETRSR</sequence>
<evidence type="ECO:0000259" key="8">
    <source>
        <dbReference type="PROSITE" id="PS50850"/>
    </source>
</evidence>
<feature type="transmembrane region" description="Helical" evidence="7">
    <location>
        <begin position="444"/>
        <end position="467"/>
    </location>
</feature>
<dbReference type="GO" id="GO:0005886">
    <property type="term" value="C:plasma membrane"/>
    <property type="evidence" value="ECO:0007669"/>
    <property type="project" value="UniProtKB-SubCell"/>
</dbReference>
<accession>A0A132PUQ3</accession>
<dbReference type="AlphaFoldDB" id="A0A132PUQ3"/>
<protein>
    <submittedName>
        <fullName evidence="9">MFS transporter</fullName>
    </submittedName>
</protein>
<dbReference type="PROSITE" id="PS50850">
    <property type="entry name" value="MFS"/>
    <property type="match status" value="1"/>
</dbReference>
<name>A0A132PUQ3_9MYCO</name>
<dbReference type="Gene3D" id="1.20.1720.10">
    <property type="entry name" value="Multidrug resistance protein D"/>
    <property type="match status" value="1"/>
</dbReference>
<feature type="transmembrane region" description="Helical" evidence="7">
    <location>
        <begin position="237"/>
        <end position="255"/>
    </location>
</feature>
<proteinExistence type="predicted"/>
<dbReference type="InterPro" id="IPR011701">
    <property type="entry name" value="MFS"/>
</dbReference>
<feature type="transmembrane region" description="Helical" evidence="7">
    <location>
        <begin position="206"/>
        <end position="225"/>
    </location>
</feature>
<dbReference type="Proteomes" id="UP000070612">
    <property type="component" value="Unassembled WGS sequence"/>
</dbReference>
<dbReference type="STRING" id="59750.AWC31_34785"/>
<feature type="transmembrane region" description="Helical" evidence="7">
    <location>
        <begin position="144"/>
        <end position="167"/>
    </location>
</feature>
<dbReference type="Pfam" id="PF07690">
    <property type="entry name" value="MFS_1"/>
    <property type="match status" value="1"/>
</dbReference>
<evidence type="ECO:0000256" key="7">
    <source>
        <dbReference type="SAM" id="Phobius"/>
    </source>
</evidence>
<gene>
    <name evidence="9" type="ORF">AFM11_02005</name>
</gene>
<feature type="transmembrane region" description="Helical" evidence="7">
    <location>
        <begin position="347"/>
        <end position="366"/>
    </location>
</feature>
<reference evidence="9 10" key="1">
    <citation type="submission" date="2015-07" db="EMBL/GenBank/DDBJ databases">
        <title>A draft genome sequence of Mycobacterium wolinskyi.</title>
        <authorList>
            <person name="de Man T.J."/>
            <person name="Perry K.A."/>
            <person name="Coulliette A.D."/>
            <person name="Jensen B."/>
            <person name="Toney N.C."/>
            <person name="Limbago B.M."/>
            <person name="Noble-Wang J."/>
        </authorList>
    </citation>
    <scope>NUCLEOTIDE SEQUENCE [LARGE SCALE GENOMIC DNA]</scope>
    <source>
        <strain evidence="9 10">CDC_01</strain>
    </source>
</reference>
<feature type="transmembrane region" description="Helical" evidence="7">
    <location>
        <begin position="56"/>
        <end position="76"/>
    </location>
</feature>
<evidence type="ECO:0000313" key="10">
    <source>
        <dbReference type="Proteomes" id="UP000070612"/>
    </source>
</evidence>
<dbReference type="Gene3D" id="1.20.1250.20">
    <property type="entry name" value="MFS general substrate transporter like domains"/>
    <property type="match status" value="1"/>
</dbReference>
<keyword evidence="5 7" id="KW-1133">Transmembrane helix</keyword>
<feature type="transmembrane region" description="Helical" evidence="7">
    <location>
        <begin position="307"/>
        <end position="326"/>
    </location>
</feature>
<organism evidence="9 10">
    <name type="scientific">Mycolicibacterium wolinskyi</name>
    <dbReference type="NCBI Taxonomy" id="59750"/>
    <lineage>
        <taxon>Bacteria</taxon>
        <taxon>Bacillati</taxon>
        <taxon>Actinomycetota</taxon>
        <taxon>Actinomycetes</taxon>
        <taxon>Mycobacteriales</taxon>
        <taxon>Mycobacteriaceae</taxon>
        <taxon>Mycolicibacterium</taxon>
    </lineage>
</organism>
<dbReference type="PANTHER" id="PTHR42718">
    <property type="entry name" value="MAJOR FACILITATOR SUPERFAMILY MULTIDRUG TRANSPORTER MFSC"/>
    <property type="match status" value="1"/>
</dbReference>
<dbReference type="RefSeq" id="WP_067843034.1">
    <property type="nucleotide sequence ID" value="NZ_LGTW01000001.1"/>
</dbReference>
<dbReference type="GO" id="GO:0022857">
    <property type="term" value="F:transmembrane transporter activity"/>
    <property type="evidence" value="ECO:0007669"/>
    <property type="project" value="InterPro"/>
</dbReference>
<evidence type="ECO:0000256" key="5">
    <source>
        <dbReference type="ARBA" id="ARBA00022989"/>
    </source>
</evidence>
<evidence type="ECO:0000256" key="1">
    <source>
        <dbReference type="ARBA" id="ARBA00004651"/>
    </source>
</evidence>